<dbReference type="Pfam" id="PF00071">
    <property type="entry name" value="Ras"/>
    <property type="match status" value="1"/>
</dbReference>
<evidence type="ECO:0000256" key="2">
    <source>
        <dbReference type="ARBA" id="ARBA00023134"/>
    </source>
</evidence>
<protein>
    <submittedName>
        <fullName evidence="4">Ras-related protein Rab-1A</fullName>
    </submittedName>
</protein>
<dbReference type="PROSITE" id="PS51421">
    <property type="entry name" value="RAS"/>
    <property type="match status" value="1"/>
</dbReference>
<evidence type="ECO:0000256" key="3">
    <source>
        <dbReference type="SAM" id="Phobius"/>
    </source>
</evidence>
<name>A0ABQ8U363_9EUKA</name>
<dbReference type="InterPro" id="IPR027417">
    <property type="entry name" value="P-loop_NTPase"/>
</dbReference>
<reference evidence="4" key="1">
    <citation type="journal article" date="2022" name="bioRxiv">
        <title>Genomics of Preaxostyla Flagellates Illuminates Evolutionary Transitions and the Path Towards Mitochondrial Loss.</title>
        <authorList>
            <person name="Novak L.V.F."/>
            <person name="Treitli S.C."/>
            <person name="Pyrih J."/>
            <person name="Halakuc P."/>
            <person name="Pipaliya S.V."/>
            <person name="Vacek V."/>
            <person name="Brzon O."/>
            <person name="Soukal P."/>
            <person name="Eme L."/>
            <person name="Dacks J.B."/>
            <person name="Karnkowska A."/>
            <person name="Elias M."/>
            <person name="Hampl V."/>
        </authorList>
    </citation>
    <scope>NUCLEOTIDE SEQUENCE</scope>
    <source>
        <strain evidence="4">RCP-MX</strain>
    </source>
</reference>
<keyword evidence="1" id="KW-0547">Nucleotide-binding</keyword>
<evidence type="ECO:0000313" key="5">
    <source>
        <dbReference type="Proteomes" id="UP001141327"/>
    </source>
</evidence>
<dbReference type="Proteomes" id="UP001141327">
    <property type="component" value="Unassembled WGS sequence"/>
</dbReference>
<dbReference type="PANTHER" id="PTHR47977">
    <property type="entry name" value="RAS-RELATED PROTEIN RAB"/>
    <property type="match status" value="1"/>
</dbReference>
<dbReference type="SMART" id="SM00175">
    <property type="entry name" value="RAB"/>
    <property type="match status" value="1"/>
</dbReference>
<dbReference type="CDD" id="cd00154">
    <property type="entry name" value="Rab"/>
    <property type="match status" value="1"/>
</dbReference>
<dbReference type="SUPFAM" id="SSF52540">
    <property type="entry name" value="P-loop containing nucleoside triphosphate hydrolases"/>
    <property type="match status" value="1"/>
</dbReference>
<dbReference type="PROSITE" id="PS51419">
    <property type="entry name" value="RAB"/>
    <property type="match status" value="1"/>
</dbReference>
<keyword evidence="2" id="KW-0342">GTP-binding</keyword>
<keyword evidence="3" id="KW-0812">Transmembrane</keyword>
<evidence type="ECO:0000256" key="1">
    <source>
        <dbReference type="ARBA" id="ARBA00022741"/>
    </source>
</evidence>
<proteinExistence type="predicted"/>
<dbReference type="PRINTS" id="PR00449">
    <property type="entry name" value="RASTRNSFRMNG"/>
</dbReference>
<gene>
    <name evidence="4" type="ORF">PAPYR_11699</name>
</gene>
<dbReference type="NCBIfam" id="TIGR00231">
    <property type="entry name" value="small_GTP"/>
    <property type="match status" value="1"/>
</dbReference>
<keyword evidence="3" id="KW-0472">Membrane</keyword>
<organism evidence="4 5">
    <name type="scientific">Paratrimastix pyriformis</name>
    <dbReference type="NCBI Taxonomy" id="342808"/>
    <lineage>
        <taxon>Eukaryota</taxon>
        <taxon>Metamonada</taxon>
        <taxon>Preaxostyla</taxon>
        <taxon>Paratrimastigidae</taxon>
        <taxon>Paratrimastix</taxon>
    </lineage>
</organism>
<sequence>MLGVLASDWLQILMVYSAILALFLSIRGALRSKKQKSHPVDLRPPLVSIPSIPAPASGSDYVLAKCVVLGYSGVGKTSFVRRWVNDSFGPDYGGTIGVDFHVRTVPAGSTNIKFQVWDTAGCERYRAISRAYYRGAHVVLLMFALDDPESLVEVKRWSDEVDRALGMDADPDRPPPYKVLLGCKSDLEQTVTDEAIERMRRDLGGLAYISTSAKRGFGIGDVQNHLVQKFMEANPELFE</sequence>
<dbReference type="Gene3D" id="3.40.50.300">
    <property type="entry name" value="P-loop containing nucleotide triphosphate hydrolases"/>
    <property type="match status" value="1"/>
</dbReference>
<comment type="caution">
    <text evidence="4">The sequence shown here is derived from an EMBL/GenBank/DDBJ whole genome shotgun (WGS) entry which is preliminary data.</text>
</comment>
<dbReference type="InterPro" id="IPR001806">
    <property type="entry name" value="Small_GTPase"/>
</dbReference>
<accession>A0ABQ8U363</accession>
<dbReference type="SMART" id="SM00174">
    <property type="entry name" value="RHO"/>
    <property type="match status" value="1"/>
</dbReference>
<keyword evidence="5" id="KW-1185">Reference proteome</keyword>
<feature type="transmembrane region" description="Helical" evidence="3">
    <location>
        <begin position="12"/>
        <end position="30"/>
    </location>
</feature>
<dbReference type="InterPro" id="IPR050227">
    <property type="entry name" value="Rab"/>
</dbReference>
<evidence type="ECO:0000313" key="4">
    <source>
        <dbReference type="EMBL" id="KAJ4453744.1"/>
    </source>
</evidence>
<dbReference type="EMBL" id="JAPMOS010000220">
    <property type="protein sequence ID" value="KAJ4453744.1"/>
    <property type="molecule type" value="Genomic_DNA"/>
</dbReference>
<dbReference type="SMART" id="SM00173">
    <property type="entry name" value="RAS"/>
    <property type="match status" value="1"/>
</dbReference>
<dbReference type="InterPro" id="IPR005225">
    <property type="entry name" value="Small_GTP-bd"/>
</dbReference>
<keyword evidence="3" id="KW-1133">Transmembrane helix</keyword>